<dbReference type="GO" id="GO:0015606">
    <property type="term" value="F:spermidine transmembrane transporter activity"/>
    <property type="evidence" value="ECO:0007669"/>
    <property type="project" value="TreeGrafter"/>
</dbReference>
<sequence>MSDSEGTKGMDTASAEFSAGGKTPDLEGGFDEPKDASIEHSTWNWDDDPSNPYNWPAKLKLRQILMIASAAFTASLGTSILTPAHAQFMERFNVGSTVAILPLSLYVFALALGPVVGGPLSETIGRYPVYIGTIVFGGLFTLGTGFSNSFAGICVLRFLAGFCFAPILAIAAGTINETWRPAERAIPAICFVLTPFLGPGIAPVIGSFVVVRKDWRWTQWVLLFFDIFALITALMAQETYHPILKRQRAKKLGLPSPPSQPLSSRIHLFLTMAVIRPIQMLFTEPIVAFISLYVACEFATLFSFFAAIPLVFETIYRYDLEKSGLIFLAIVVGCLLGALTVLLCDIFFYRPKSAKYPPHEAPPELRLYPAMIGSFGLPIGLFWFGWTSKADISWASPTVAIMIFACGNLCVFISTSQYMVDTYRGITVASAMSANSLARYGLAGAFPLFAIQMYTKLHVSWASSLVGFIAIALLPVPWVLFMTGKKLRAMSKFEGLEDSE</sequence>
<organism evidence="9 10">
    <name type="scientific">Penicillium frequentans</name>
    <dbReference type="NCBI Taxonomy" id="3151616"/>
    <lineage>
        <taxon>Eukaryota</taxon>
        <taxon>Fungi</taxon>
        <taxon>Dikarya</taxon>
        <taxon>Ascomycota</taxon>
        <taxon>Pezizomycotina</taxon>
        <taxon>Eurotiomycetes</taxon>
        <taxon>Eurotiomycetidae</taxon>
        <taxon>Eurotiales</taxon>
        <taxon>Aspergillaceae</taxon>
        <taxon>Penicillium</taxon>
    </lineage>
</organism>
<evidence type="ECO:0000256" key="3">
    <source>
        <dbReference type="ARBA" id="ARBA00022692"/>
    </source>
</evidence>
<dbReference type="SUPFAM" id="SSF103473">
    <property type="entry name" value="MFS general substrate transporter"/>
    <property type="match status" value="1"/>
</dbReference>
<feature type="transmembrane region" description="Helical" evidence="7">
    <location>
        <begin position="150"/>
        <end position="173"/>
    </location>
</feature>
<dbReference type="EMBL" id="JAQIZZ010000003">
    <property type="protein sequence ID" value="KAJ5545796.1"/>
    <property type="molecule type" value="Genomic_DNA"/>
</dbReference>
<comment type="subcellular location">
    <subcellularLocation>
        <location evidence="1">Cell membrane</location>
        <topology evidence="1">Multi-pass membrane protein</topology>
    </subcellularLocation>
</comment>
<feature type="transmembrane region" description="Helical" evidence="7">
    <location>
        <begin position="461"/>
        <end position="481"/>
    </location>
</feature>
<feature type="transmembrane region" description="Helical" evidence="7">
    <location>
        <begin position="324"/>
        <end position="348"/>
    </location>
</feature>
<evidence type="ECO:0000256" key="2">
    <source>
        <dbReference type="ARBA" id="ARBA00008335"/>
    </source>
</evidence>
<accession>A0AAD6CYI4</accession>
<keyword evidence="10" id="KW-1185">Reference proteome</keyword>
<evidence type="ECO:0000313" key="9">
    <source>
        <dbReference type="EMBL" id="KAJ5545796.1"/>
    </source>
</evidence>
<comment type="caution">
    <text evidence="9">The sequence shown here is derived from an EMBL/GenBank/DDBJ whole genome shotgun (WGS) entry which is preliminary data.</text>
</comment>
<dbReference type="CDD" id="cd17323">
    <property type="entry name" value="MFS_Tpo1_MDR_like"/>
    <property type="match status" value="1"/>
</dbReference>
<evidence type="ECO:0000256" key="1">
    <source>
        <dbReference type="ARBA" id="ARBA00004651"/>
    </source>
</evidence>
<dbReference type="FunFam" id="1.20.1250.20:FF:000082">
    <property type="entry name" value="MFS multidrug transporter, putative"/>
    <property type="match status" value="1"/>
</dbReference>
<feature type="transmembrane region" description="Helical" evidence="7">
    <location>
        <begin position="185"/>
        <end position="211"/>
    </location>
</feature>
<dbReference type="InterPro" id="IPR011701">
    <property type="entry name" value="MFS"/>
</dbReference>
<feature type="transmembrane region" description="Helical" evidence="7">
    <location>
        <begin position="392"/>
        <end position="416"/>
    </location>
</feature>
<dbReference type="GO" id="GO:0005886">
    <property type="term" value="C:plasma membrane"/>
    <property type="evidence" value="ECO:0007669"/>
    <property type="project" value="UniProtKB-SubCell"/>
</dbReference>
<evidence type="ECO:0000313" key="10">
    <source>
        <dbReference type="Proteomes" id="UP001220324"/>
    </source>
</evidence>
<dbReference type="PANTHER" id="PTHR23502:SF38">
    <property type="entry name" value="POLYAMINE TRANSPORTER 4"/>
    <property type="match status" value="1"/>
</dbReference>
<evidence type="ECO:0000256" key="4">
    <source>
        <dbReference type="ARBA" id="ARBA00022989"/>
    </source>
</evidence>
<keyword evidence="3 7" id="KW-0812">Transmembrane</keyword>
<evidence type="ECO:0000256" key="7">
    <source>
        <dbReference type="SAM" id="Phobius"/>
    </source>
</evidence>
<dbReference type="Pfam" id="PF07690">
    <property type="entry name" value="MFS_1"/>
    <property type="match status" value="1"/>
</dbReference>
<feature type="transmembrane region" description="Helical" evidence="7">
    <location>
        <begin position="64"/>
        <end position="86"/>
    </location>
</feature>
<dbReference type="PROSITE" id="PS50850">
    <property type="entry name" value="MFS"/>
    <property type="match status" value="1"/>
</dbReference>
<keyword evidence="5 7" id="KW-0472">Membrane</keyword>
<evidence type="ECO:0000256" key="5">
    <source>
        <dbReference type="ARBA" id="ARBA00023136"/>
    </source>
</evidence>
<proteinExistence type="inferred from homology"/>
<dbReference type="GO" id="GO:0000297">
    <property type="term" value="F:spermine transmembrane transporter activity"/>
    <property type="evidence" value="ECO:0007669"/>
    <property type="project" value="TreeGrafter"/>
</dbReference>
<evidence type="ECO:0000259" key="8">
    <source>
        <dbReference type="PROSITE" id="PS50850"/>
    </source>
</evidence>
<feature type="transmembrane region" description="Helical" evidence="7">
    <location>
        <begin position="368"/>
        <end position="386"/>
    </location>
</feature>
<comment type="similarity">
    <text evidence="2">Belongs to the major facilitator superfamily.</text>
</comment>
<keyword evidence="4 7" id="KW-1133">Transmembrane helix</keyword>
<evidence type="ECO:0000256" key="6">
    <source>
        <dbReference type="SAM" id="MobiDB-lite"/>
    </source>
</evidence>
<feature type="transmembrane region" description="Helical" evidence="7">
    <location>
        <begin position="217"/>
        <end position="236"/>
    </location>
</feature>
<name>A0AAD6CYI4_9EURO</name>
<dbReference type="PANTHER" id="PTHR23502">
    <property type="entry name" value="MAJOR FACILITATOR SUPERFAMILY"/>
    <property type="match status" value="1"/>
</dbReference>
<feature type="domain" description="Major facilitator superfamily (MFS) profile" evidence="8">
    <location>
        <begin position="63"/>
        <end position="487"/>
    </location>
</feature>
<feature type="transmembrane region" description="Helical" evidence="7">
    <location>
        <begin position="127"/>
        <end position="144"/>
    </location>
</feature>
<feature type="region of interest" description="Disordered" evidence="6">
    <location>
        <begin position="1"/>
        <end position="43"/>
    </location>
</feature>
<dbReference type="AlphaFoldDB" id="A0AAD6CYI4"/>
<protein>
    <recommendedName>
        <fullName evidence="8">Major facilitator superfamily (MFS) profile domain-containing protein</fullName>
    </recommendedName>
</protein>
<dbReference type="Proteomes" id="UP001220324">
    <property type="component" value="Unassembled WGS sequence"/>
</dbReference>
<reference evidence="9 10" key="1">
    <citation type="journal article" date="2023" name="IMA Fungus">
        <title>Comparative genomic study of the Penicillium genus elucidates a diverse pangenome and 15 lateral gene transfer events.</title>
        <authorList>
            <person name="Petersen C."/>
            <person name="Sorensen T."/>
            <person name="Nielsen M.R."/>
            <person name="Sondergaard T.E."/>
            <person name="Sorensen J.L."/>
            <person name="Fitzpatrick D.A."/>
            <person name="Frisvad J.C."/>
            <person name="Nielsen K.L."/>
        </authorList>
    </citation>
    <scope>NUCLEOTIDE SEQUENCE [LARGE SCALE GENOMIC DNA]</scope>
    <source>
        <strain evidence="9 10">IBT 35679</strain>
    </source>
</reference>
<gene>
    <name evidence="9" type="ORF">N7494_003381</name>
</gene>
<dbReference type="InterPro" id="IPR020846">
    <property type="entry name" value="MFS_dom"/>
</dbReference>
<feature type="transmembrane region" description="Helical" evidence="7">
    <location>
        <begin position="92"/>
        <end position="115"/>
    </location>
</feature>
<feature type="transmembrane region" description="Helical" evidence="7">
    <location>
        <begin position="286"/>
        <end position="312"/>
    </location>
</feature>
<dbReference type="InterPro" id="IPR036259">
    <property type="entry name" value="MFS_trans_sf"/>
</dbReference>
<dbReference type="Gene3D" id="1.20.1250.20">
    <property type="entry name" value="MFS general substrate transporter like domains"/>
    <property type="match status" value="1"/>
</dbReference>